<feature type="non-terminal residue" evidence="6">
    <location>
        <position position="1"/>
    </location>
</feature>
<dbReference type="SMART" id="SM00407">
    <property type="entry name" value="IGc1"/>
    <property type="match status" value="2"/>
</dbReference>
<dbReference type="Pfam" id="PF07654">
    <property type="entry name" value="C1-set"/>
    <property type="match status" value="2"/>
</dbReference>
<comment type="caution">
    <text evidence="6">The sequence shown here is derived from an EMBL/GenBank/DDBJ whole genome shotgun (WGS) entry which is preliminary data.</text>
</comment>
<dbReference type="InterPro" id="IPR003598">
    <property type="entry name" value="Ig_sub2"/>
</dbReference>
<dbReference type="SMART" id="SM00408">
    <property type="entry name" value="IGc2"/>
    <property type="match status" value="1"/>
</dbReference>
<dbReference type="Pfam" id="PF07686">
    <property type="entry name" value="V-set"/>
    <property type="match status" value="1"/>
</dbReference>
<dbReference type="InterPro" id="IPR003599">
    <property type="entry name" value="Ig_sub"/>
</dbReference>
<dbReference type="InterPro" id="IPR036179">
    <property type="entry name" value="Ig-like_dom_sf"/>
</dbReference>
<dbReference type="PANTHER" id="PTHR19971">
    <property type="entry name" value="SIGNAL-REGULATORY PROTEIN BETA"/>
    <property type="match status" value="1"/>
</dbReference>
<feature type="domain" description="Ig-like" evidence="5">
    <location>
        <begin position="10"/>
        <end position="95"/>
    </location>
</feature>
<evidence type="ECO:0000256" key="4">
    <source>
        <dbReference type="ARBA" id="ARBA00023319"/>
    </source>
</evidence>
<dbReference type="SUPFAM" id="SSF48726">
    <property type="entry name" value="Immunoglobulin"/>
    <property type="match status" value="3"/>
</dbReference>
<keyword evidence="1" id="KW-0732">Signal</keyword>
<dbReference type="InterPro" id="IPR003597">
    <property type="entry name" value="Ig_C1-set"/>
</dbReference>
<keyword evidence="3" id="KW-0325">Glycoprotein</keyword>
<dbReference type="AlphaFoldDB" id="A0A851TBK4"/>
<feature type="non-terminal residue" evidence="6">
    <location>
        <position position="338"/>
    </location>
</feature>
<sequence length="338" mass="35740">ALGAGAQVSGSLQVLQPQAKVSVSVGKTLTLNCTVLEDKVAGPIKWLKESGGKNETIYDQKSSGPRVTRVVNSSNTNYDISISNVQVEDAGTYYCVKFRKGDYRDEVLLSGAGTKVLVYGDPVDVAVSGPAQRVASGSPARFTCTARGFFPSDIQVQWLKNERALSAPPAQVTAEGTGSSYAMSSTVQLTLAPADVHARLSCVVTHTTLSAALRSTYNLSAALRVPPTVRLVAKPSSTVEVNKTVNFSCSAEGFYPDAVTLTWLENEQEVLVEAKSPAETAQGTFELQSSLAVQAVVERNQSVIACRVVHDSQRPVSSSVTLHVTLPPAERGPADPSA</sequence>
<dbReference type="InterPro" id="IPR007110">
    <property type="entry name" value="Ig-like_dom"/>
</dbReference>
<evidence type="ECO:0000259" key="5">
    <source>
        <dbReference type="PROSITE" id="PS50835"/>
    </source>
</evidence>
<evidence type="ECO:0000256" key="3">
    <source>
        <dbReference type="ARBA" id="ARBA00023180"/>
    </source>
</evidence>
<organism evidence="6 7">
    <name type="scientific">Nothocercus nigrocapillus</name>
    <dbReference type="NCBI Taxonomy" id="1977171"/>
    <lineage>
        <taxon>Eukaryota</taxon>
        <taxon>Metazoa</taxon>
        <taxon>Chordata</taxon>
        <taxon>Craniata</taxon>
        <taxon>Vertebrata</taxon>
        <taxon>Euteleostomi</taxon>
        <taxon>Archelosauria</taxon>
        <taxon>Archosauria</taxon>
        <taxon>Dinosauria</taxon>
        <taxon>Saurischia</taxon>
        <taxon>Theropoda</taxon>
        <taxon>Coelurosauria</taxon>
        <taxon>Aves</taxon>
        <taxon>Palaeognathae</taxon>
        <taxon>Tinamiformes</taxon>
        <taxon>Tinamidae</taxon>
        <taxon>Nothocercus</taxon>
    </lineage>
</organism>
<evidence type="ECO:0000313" key="6">
    <source>
        <dbReference type="EMBL" id="NXD13286.1"/>
    </source>
</evidence>
<dbReference type="InterPro" id="IPR051755">
    <property type="entry name" value="Ig-like_CS_Receptor"/>
</dbReference>
<keyword evidence="7" id="KW-1185">Reference proteome</keyword>
<keyword evidence="2" id="KW-1015">Disulfide bond</keyword>
<dbReference type="SMART" id="SM00409">
    <property type="entry name" value="IG"/>
    <property type="match status" value="3"/>
</dbReference>
<dbReference type="InterPro" id="IPR013106">
    <property type="entry name" value="Ig_V-set"/>
</dbReference>
<evidence type="ECO:0000256" key="2">
    <source>
        <dbReference type="ARBA" id="ARBA00023157"/>
    </source>
</evidence>
<reference evidence="7" key="1">
    <citation type="submission" date="2023-07" db="EMBL/GenBank/DDBJ databases">
        <title>Bird 10,000 Genomes (B10K) Project - Family phase.</title>
        <authorList>
            <person name="Zhang G."/>
        </authorList>
    </citation>
    <scope>NUCLEOTIDE SEQUENCE [LARGE SCALE GENOMIC DNA]</scope>
</reference>
<evidence type="ECO:0000313" key="7">
    <source>
        <dbReference type="Proteomes" id="UP000661971"/>
    </source>
</evidence>
<dbReference type="Proteomes" id="UP000661971">
    <property type="component" value="Unassembled WGS sequence"/>
</dbReference>
<accession>A0A851TBK4</accession>
<name>A0A851TBK4_9AVES</name>
<dbReference type="FunFam" id="2.60.40.10:FF:000295">
    <property type="entry name" value="Tyrosine-protein phosphatase non-receptor type substrate 1"/>
    <property type="match status" value="1"/>
</dbReference>
<dbReference type="SMART" id="SM00406">
    <property type="entry name" value="IGv"/>
    <property type="match status" value="1"/>
</dbReference>
<proteinExistence type="predicted"/>
<dbReference type="EMBL" id="WBNA01000188">
    <property type="protein sequence ID" value="NXD13286.1"/>
    <property type="molecule type" value="Genomic_DNA"/>
</dbReference>
<evidence type="ECO:0000256" key="1">
    <source>
        <dbReference type="ARBA" id="ARBA00022729"/>
    </source>
</evidence>
<gene>
    <name evidence="6" type="primary">Sirpa</name>
    <name evidence="6" type="ORF">NOTNIG_R00516</name>
</gene>
<dbReference type="PROSITE" id="PS50835">
    <property type="entry name" value="IG_LIKE"/>
    <property type="match status" value="3"/>
</dbReference>
<protein>
    <submittedName>
        <fullName evidence="6">SHPS1 phosphatase</fullName>
    </submittedName>
</protein>
<feature type="domain" description="Ig-like" evidence="5">
    <location>
        <begin position="122"/>
        <end position="220"/>
    </location>
</feature>
<feature type="domain" description="Ig-like" evidence="5">
    <location>
        <begin position="227"/>
        <end position="317"/>
    </location>
</feature>
<keyword evidence="4" id="KW-0393">Immunoglobulin domain</keyword>
<dbReference type="Gene3D" id="2.60.40.10">
    <property type="entry name" value="Immunoglobulins"/>
    <property type="match status" value="3"/>
</dbReference>
<dbReference type="InterPro" id="IPR013783">
    <property type="entry name" value="Ig-like_fold"/>
</dbReference>